<evidence type="ECO:0000313" key="2">
    <source>
        <dbReference type="Proteomes" id="UP001292094"/>
    </source>
</evidence>
<proteinExistence type="predicted"/>
<accession>A0AAE1PAK8</accession>
<gene>
    <name evidence="1" type="ORF">Pmani_024057</name>
</gene>
<protein>
    <submittedName>
        <fullName evidence="1">Uncharacterized protein</fullName>
    </submittedName>
</protein>
<dbReference type="AlphaFoldDB" id="A0AAE1PAK8"/>
<evidence type="ECO:0000313" key="1">
    <source>
        <dbReference type="EMBL" id="KAK4303974.1"/>
    </source>
</evidence>
<keyword evidence="2" id="KW-1185">Reference proteome</keyword>
<name>A0AAE1PAK8_9EUCA</name>
<dbReference type="EMBL" id="JAWZYT010002502">
    <property type="protein sequence ID" value="KAK4303974.1"/>
    <property type="molecule type" value="Genomic_DNA"/>
</dbReference>
<reference evidence="1" key="1">
    <citation type="submission" date="2023-11" db="EMBL/GenBank/DDBJ databases">
        <title>Genome assemblies of two species of porcelain crab, Petrolisthes cinctipes and Petrolisthes manimaculis (Anomura: Porcellanidae).</title>
        <authorList>
            <person name="Angst P."/>
        </authorList>
    </citation>
    <scope>NUCLEOTIDE SEQUENCE</scope>
    <source>
        <strain evidence="1">PB745_02</strain>
        <tissue evidence="1">Gill</tissue>
    </source>
</reference>
<dbReference type="Proteomes" id="UP001292094">
    <property type="component" value="Unassembled WGS sequence"/>
</dbReference>
<sequence length="114" mass="12157">MAGNSSGDRCYKCIIQPRQTGRGSEAAGVVVAGPSGIALGSGQRAPGLLRSPRQALHDSLSPRSWLDCPGGVGDFLTPSFLLPPGSLHVKFTIERIQLRSLLLFKALYLLDRRG</sequence>
<comment type="caution">
    <text evidence="1">The sequence shown here is derived from an EMBL/GenBank/DDBJ whole genome shotgun (WGS) entry which is preliminary data.</text>
</comment>
<organism evidence="1 2">
    <name type="scientific">Petrolisthes manimaculis</name>
    <dbReference type="NCBI Taxonomy" id="1843537"/>
    <lineage>
        <taxon>Eukaryota</taxon>
        <taxon>Metazoa</taxon>
        <taxon>Ecdysozoa</taxon>
        <taxon>Arthropoda</taxon>
        <taxon>Crustacea</taxon>
        <taxon>Multicrustacea</taxon>
        <taxon>Malacostraca</taxon>
        <taxon>Eumalacostraca</taxon>
        <taxon>Eucarida</taxon>
        <taxon>Decapoda</taxon>
        <taxon>Pleocyemata</taxon>
        <taxon>Anomura</taxon>
        <taxon>Galatheoidea</taxon>
        <taxon>Porcellanidae</taxon>
        <taxon>Petrolisthes</taxon>
    </lineage>
</organism>